<feature type="domain" description="4Fe-4S Mo/W bis-MGD-type" evidence="4">
    <location>
        <begin position="18"/>
        <end position="74"/>
    </location>
</feature>
<name>A0A2R4A3C3_9STRA</name>
<evidence type="ECO:0000256" key="1">
    <source>
        <dbReference type="ARBA" id="ARBA00022723"/>
    </source>
</evidence>
<evidence type="ECO:0000313" key="5">
    <source>
        <dbReference type="EMBL" id="AVR57535.1"/>
    </source>
</evidence>
<proteinExistence type="predicted"/>
<dbReference type="GO" id="GO:0016491">
    <property type="term" value="F:oxidoreductase activity"/>
    <property type="evidence" value="ECO:0007669"/>
    <property type="project" value="InterPro"/>
</dbReference>
<geneLocation type="mitochondrion" evidence="5"/>
<organism evidence="5">
    <name type="scientific">Halamphora coffeiformis</name>
    <dbReference type="NCBI Taxonomy" id="1487565"/>
    <lineage>
        <taxon>Eukaryota</taxon>
        <taxon>Sar</taxon>
        <taxon>Stramenopiles</taxon>
        <taxon>Ochrophyta</taxon>
        <taxon>Bacillariophyta</taxon>
        <taxon>Bacillariophyceae</taxon>
        <taxon>Bacillariophycidae</taxon>
        <taxon>Naviculales</taxon>
        <taxon>Amphipleuraceae</taxon>
        <taxon>Halamphora</taxon>
    </lineage>
</organism>
<dbReference type="InterPro" id="IPR006963">
    <property type="entry name" value="Mopterin_OxRdtase_4Fe-4S_dom"/>
</dbReference>
<keyword evidence="3" id="KW-0411">Iron-sulfur</keyword>
<keyword evidence="2" id="KW-0408">Iron</keyword>
<evidence type="ECO:0000256" key="3">
    <source>
        <dbReference type="ARBA" id="ARBA00023014"/>
    </source>
</evidence>
<dbReference type="Pfam" id="PF00384">
    <property type="entry name" value="Molybdopterin"/>
    <property type="match status" value="1"/>
</dbReference>
<dbReference type="SUPFAM" id="SSF53706">
    <property type="entry name" value="Formate dehydrogenase/DMSO reductase, domains 1-3"/>
    <property type="match status" value="1"/>
</dbReference>
<keyword evidence="1" id="KW-0479">Metal-binding</keyword>
<accession>A0A2R4A3C3</accession>
<dbReference type="GeneID" id="36937339"/>
<dbReference type="AlphaFoldDB" id="A0A2R4A3C3"/>
<reference evidence="5" key="1">
    <citation type="submission" date="2017-09" db="EMBL/GenBank/DDBJ databases">
        <title>Comparative analysis of the mitochondrial genomes of 6 newly sequenced diatoms reveals group II introns in the barcoding region of cox1.</title>
        <authorList>
            <person name="Keepers K.G."/>
            <person name="Pogoda C.S."/>
            <person name="Kane N.C."/>
            <person name="Hamsher S.E."/>
            <person name="Stepanek J.G."/>
            <person name="Kociolek J.P."/>
        </authorList>
    </citation>
    <scope>NUCLEOTIDE SEQUENCE</scope>
</reference>
<sequence length="537" mass="62262">MGALTLKSFPFELRGWDIEKFESIDPTDGFGLSTRVYISKQQIIQIEPDHSKNTTKIWLSDKGRQFFDGVTTTLNHENNTFKKDFWQRDIKNLLKILYLYDHCSVKTKKTYILTVVFENLGLEMLSLLKILEQSYPLLRLRRDEKSQSTNDLEFNFQLNSATNPNQLKLSTLCLLVSTNPRYEGYNLNLDLRQRYLKGNFKCLSLGSATDLTFPSVNIGTNLQVLKSIAEGNSYVCQDFKGSKNPILIFNNDLCKRTLSAAVIEMIKTFSTANTLNLNWNGLNILSSTLNEVGTLTIENFSALTSKDFKTLSSFYFINVNLQQVPYLKKLTEAKLLGYQESKTAETPRIPRLLIDQNSSRTDNKGFWEFSLKTLDFKQYSFFPTKMFYENEEVFLNTEGLIKRTSRLITKRKTRDGWKLLRNLIKNLKMSHNCLNIDNKLVLSFSLDNHNKFSTFVNFQFRAIEKLENVTHSLTSKNQPFFIYRTNQFKSKVVKLENTKLKYFIDDFFSGGKDQYSRNSLVLANCSKILRTQSTNFF</sequence>
<dbReference type="EMBL" id="MF997420">
    <property type="protein sequence ID" value="AVR57535.1"/>
    <property type="molecule type" value="Genomic_DNA"/>
</dbReference>
<dbReference type="RefSeq" id="YP_009485471.1">
    <property type="nucleotide sequence ID" value="NC_037727.1"/>
</dbReference>
<evidence type="ECO:0000256" key="2">
    <source>
        <dbReference type="ARBA" id="ARBA00023004"/>
    </source>
</evidence>
<dbReference type="PROSITE" id="PS51669">
    <property type="entry name" value="4FE4S_MOW_BIS_MGD"/>
    <property type="match status" value="1"/>
</dbReference>
<keyword evidence="5" id="KW-0496">Mitochondrion</keyword>
<evidence type="ECO:0000259" key="4">
    <source>
        <dbReference type="PROSITE" id="PS51669"/>
    </source>
</evidence>
<protein>
    <submittedName>
        <fullName evidence="5">NADH dehydrogenase subunit 11-b</fullName>
    </submittedName>
</protein>
<dbReference type="GO" id="GO:0051536">
    <property type="term" value="F:iron-sulfur cluster binding"/>
    <property type="evidence" value="ECO:0007669"/>
    <property type="project" value="UniProtKB-KW"/>
</dbReference>
<gene>
    <name evidence="5" type="primary">nad11b</name>
</gene>
<dbReference type="GO" id="GO:0046872">
    <property type="term" value="F:metal ion binding"/>
    <property type="evidence" value="ECO:0007669"/>
    <property type="project" value="UniProtKB-KW"/>
</dbReference>
<dbReference type="InterPro" id="IPR006656">
    <property type="entry name" value="Mopterin_OxRdtase"/>
</dbReference>